<reference evidence="2" key="1">
    <citation type="journal article" date="2019" name="Int. J. Syst. Evol. Microbiol.">
        <title>The Global Catalogue of Microorganisms (GCM) 10K type strain sequencing project: providing services to taxonomists for standard genome sequencing and annotation.</title>
        <authorList>
            <consortium name="The Broad Institute Genomics Platform"/>
            <consortium name="The Broad Institute Genome Sequencing Center for Infectious Disease"/>
            <person name="Wu L."/>
            <person name="Ma J."/>
        </authorList>
    </citation>
    <scope>NUCLEOTIDE SEQUENCE [LARGE SCALE GENOMIC DNA]</scope>
    <source>
        <strain evidence="2">JCM 17933</strain>
    </source>
</reference>
<proteinExistence type="predicted"/>
<evidence type="ECO:0000313" key="1">
    <source>
        <dbReference type="EMBL" id="GAA4490606.1"/>
    </source>
</evidence>
<keyword evidence="2" id="KW-1185">Reference proteome</keyword>
<evidence type="ECO:0000313" key="2">
    <source>
        <dbReference type="Proteomes" id="UP001500503"/>
    </source>
</evidence>
<gene>
    <name evidence="1" type="ORF">GCM10023191_023030</name>
</gene>
<organism evidence="1 2">
    <name type="scientific">Actinoallomurus oryzae</name>
    <dbReference type="NCBI Taxonomy" id="502180"/>
    <lineage>
        <taxon>Bacteria</taxon>
        <taxon>Bacillati</taxon>
        <taxon>Actinomycetota</taxon>
        <taxon>Actinomycetes</taxon>
        <taxon>Streptosporangiales</taxon>
        <taxon>Thermomonosporaceae</taxon>
        <taxon>Actinoallomurus</taxon>
    </lineage>
</organism>
<dbReference type="Proteomes" id="UP001500503">
    <property type="component" value="Unassembled WGS sequence"/>
</dbReference>
<comment type="caution">
    <text evidence="1">The sequence shown here is derived from an EMBL/GenBank/DDBJ whole genome shotgun (WGS) entry which is preliminary data.</text>
</comment>
<protein>
    <submittedName>
        <fullName evidence="1">Uncharacterized protein</fullName>
    </submittedName>
</protein>
<name>A0ABP8PS00_9ACTN</name>
<dbReference type="RefSeq" id="WP_345461403.1">
    <property type="nucleotide sequence ID" value="NZ_BAABHF010000016.1"/>
</dbReference>
<dbReference type="EMBL" id="BAABHF010000016">
    <property type="protein sequence ID" value="GAA4490606.1"/>
    <property type="molecule type" value="Genomic_DNA"/>
</dbReference>
<accession>A0ABP8PS00</accession>
<sequence length="83" mass="8924">MLTVARTVVELRPAFHPSGGRFLVKDYPKNREFRRLKLSCLLVSRLAAFAAARGIGPGDLLFAAPAVRRQPTVGCCGIRGASA</sequence>